<dbReference type="Gene3D" id="2.60.120.920">
    <property type="match status" value="1"/>
</dbReference>
<reference evidence="3" key="2">
    <citation type="submission" date="2016-06" db="UniProtKB">
        <authorList>
            <consortium name="WormBaseParasite"/>
        </authorList>
    </citation>
    <scope>IDENTIFICATION</scope>
</reference>
<dbReference type="WBParaSite" id="GPLIN_001536900">
    <property type="protein sequence ID" value="GPLIN_001536900"/>
    <property type="gene ID" value="GPLIN_001536900"/>
</dbReference>
<dbReference type="CDD" id="cd12885">
    <property type="entry name" value="SPRY_RanBP_like"/>
    <property type="match status" value="1"/>
</dbReference>
<dbReference type="AlphaFoldDB" id="A0A183CR61"/>
<dbReference type="InterPro" id="IPR013320">
    <property type="entry name" value="ConA-like_dom_sf"/>
</dbReference>
<organism evidence="2 3">
    <name type="scientific">Globodera pallida</name>
    <name type="common">Potato cyst nematode worm</name>
    <name type="synonym">Heterodera pallida</name>
    <dbReference type="NCBI Taxonomy" id="36090"/>
    <lineage>
        <taxon>Eukaryota</taxon>
        <taxon>Metazoa</taxon>
        <taxon>Ecdysozoa</taxon>
        <taxon>Nematoda</taxon>
        <taxon>Chromadorea</taxon>
        <taxon>Rhabditida</taxon>
        <taxon>Tylenchina</taxon>
        <taxon>Tylenchomorpha</taxon>
        <taxon>Tylenchoidea</taxon>
        <taxon>Heteroderidae</taxon>
        <taxon>Heteroderinae</taxon>
        <taxon>Globodera</taxon>
    </lineage>
</organism>
<dbReference type="InterPro" id="IPR003877">
    <property type="entry name" value="SPRY_dom"/>
</dbReference>
<evidence type="ECO:0000313" key="3">
    <source>
        <dbReference type="WBParaSite" id="GPLIN_001536900"/>
    </source>
</evidence>
<dbReference type="SUPFAM" id="SSF49899">
    <property type="entry name" value="Concanavalin A-like lectins/glucanases"/>
    <property type="match status" value="1"/>
</dbReference>
<dbReference type="InterPro" id="IPR044736">
    <property type="entry name" value="Gid1/RanBPM/SPLA_SPRY"/>
</dbReference>
<evidence type="ECO:0000313" key="2">
    <source>
        <dbReference type="Proteomes" id="UP000050741"/>
    </source>
</evidence>
<dbReference type="PANTHER" id="PTHR12864">
    <property type="entry name" value="RAN BINDING PROTEIN 9-RELATED"/>
    <property type="match status" value="1"/>
</dbReference>
<evidence type="ECO:0000259" key="1">
    <source>
        <dbReference type="PROSITE" id="PS50188"/>
    </source>
</evidence>
<proteinExistence type="predicted"/>
<feature type="domain" description="B30.2/SPRY" evidence="1">
    <location>
        <begin position="19"/>
        <end position="179"/>
    </location>
</feature>
<protein>
    <submittedName>
        <fullName evidence="3">B30.2/SPRY domain-containing protein</fullName>
    </submittedName>
</protein>
<keyword evidence="2" id="KW-1185">Reference proteome</keyword>
<dbReference type="InterPro" id="IPR050618">
    <property type="entry name" value="Ubq-SigPath_Reg"/>
</dbReference>
<dbReference type="InterPro" id="IPR043136">
    <property type="entry name" value="B30.2/SPRY_sf"/>
</dbReference>
<accession>A0A183CR61</accession>
<sequence>MNQLKGELIAKMEECQKQLQQNIGDLQKTVAVLSEIGRLNRWDSAACNPSFALIGPEQLIVQHNGEEEGWGSVRAEKSMSKNLYFEVKILEKRGDISIGLATKRMPLGEWVGNHEGSYGYASNGTFWGHEIEGCSNFEGRPFIVGKPKFGVGDVVGCGVNLKNGQIIYTKNGRRLGEKE</sequence>
<name>A0A183CR61_GLOPA</name>
<dbReference type="Pfam" id="PF00622">
    <property type="entry name" value="SPRY"/>
    <property type="match status" value="1"/>
</dbReference>
<dbReference type="InterPro" id="IPR001870">
    <property type="entry name" value="B30.2/SPRY"/>
</dbReference>
<dbReference type="PROSITE" id="PS50188">
    <property type="entry name" value="B302_SPRY"/>
    <property type="match status" value="1"/>
</dbReference>
<reference evidence="2" key="1">
    <citation type="submission" date="2014-05" db="EMBL/GenBank/DDBJ databases">
        <title>The genome and life-stage specific transcriptomes of Globodera pallida elucidate key aspects of plant parasitism by a cyst nematode.</title>
        <authorList>
            <person name="Cotton J.A."/>
            <person name="Lilley C.J."/>
            <person name="Jones L.M."/>
            <person name="Kikuchi T."/>
            <person name="Reid A.J."/>
            <person name="Thorpe P."/>
            <person name="Tsai I.J."/>
            <person name="Beasley H."/>
            <person name="Blok V."/>
            <person name="Cock P.J.A."/>
            <person name="Van den Akker S.E."/>
            <person name="Holroyd N."/>
            <person name="Hunt M."/>
            <person name="Mantelin S."/>
            <person name="Naghra H."/>
            <person name="Pain A."/>
            <person name="Palomares-Rius J.E."/>
            <person name="Zarowiecki M."/>
            <person name="Berriman M."/>
            <person name="Jones J.T."/>
            <person name="Urwin P.E."/>
        </authorList>
    </citation>
    <scope>NUCLEOTIDE SEQUENCE [LARGE SCALE GENOMIC DNA]</scope>
    <source>
        <strain evidence="2">Lindley</strain>
    </source>
</reference>
<dbReference type="Proteomes" id="UP000050741">
    <property type="component" value="Unassembled WGS sequence"/>
</dbReference>